<name>S0KG27_9ENTE</name>
<dbReference type="AlphaFoldDB" id="S0KG27"/>
<reference evidence="2 3" key="1">
    <citation type="submission" date="2013-03" db="EMBL/GenBank/DDBJ databases">
        <title>The Genome Sequence of Enterococcus dispar ATCC_51266 (Illumina only assembly).</title>
        <authorList>
            <consortium name="The Broad Institute Genomics Platform"/>
            <consortium name="The Broad Institute Genome Sequencing Center for Infectious Disease"/>
            <person name="Earl A."/>
            <person name="Russ C."/>
            <person name="Gilmore M."/>
            <person name="Surin D."/>
            <person name="Walker B."/>
            <person name="Young S."/>
            <person name="Zeng Q."/>
            <person name="Gargeya S."/>
            <person name="Fitzgerald M."/>
            <person name="Haas B."/>
            <person name="Abouelleil A."/>
            <person name="Allen A.W."/>
            <person name="Alvarado L."/>
            <person name="Arachchi H.M."/>
            <person name="Berlin A.M."/>
            <person name="Chapman S.B."/>
            <person name="Gainer-Dewar J."/>
            <person name="Goldberg J."/>
            <person name="Griggs A."/>
            <person name="Gujja S."/>
            <person name="Hansen M."/>
            <person name="Howarth C."/>
            <person name="Imamovic A."/>
            <person name="Ireland A."/>
            <person name="Larimer J."/>
            <person name="McCowan C."/>
            <person name="Murphy C."/>
            <person name="Pearson M."/>
            <person name="Poon T.W."/>
            <person name="Priest M."/>
            <person name="Roberts A."/>
            <person name="Saif S."/>
            <person name="Shea T."/>
            <person name="Sisk P."/>
            <person name="Sykes S."/>
            <person name="Wortman J."/>
            <person name="Nusbaum C."/>
            <person name="Birren B."/>
        </authorList>
    </citation>
    <scope>NUCLEOTIDE SEQUENCE [LARGE SCALE GENOMIC DNA]</scope>
    <source>
        <strain evidence="2 3">ATCC 51266</strain>
    </source>
</reference>
<dbReference type="EMBL" id="AHYR01000002">
    <property type="protein sequence ID" value="EOT43784.1"/>
    <property type="molecule type" value="Genomic_DNA"/>
</dbReference>
<evidence type="ECO:0000313" key="2">
    <source>
        <dbReference type="EMBL" id="EOT43784.1"/>
    </source>
</evidence>
<evidence type="ECO:0000313" key="3">
    <source>
        <dbReference type="Proteomes" id="UP000014127"/>
    </source>
</evidence>
<evidence type="ECO:0008006" key="4">
    <source>
        <dbReference type="Google" id="ProtNLM"/>
    </source>
</evidence>
<dbReference type="RefSeq" id="WP_016171566.1">
    <property type="nucleotide sequence ID" value="NZ_ASWK01000001.1"/>
</dbReference>
<dbReference type="EMBL" id="AHYR01000013">
    <property type="protein sequence ID" value="EOT38237.1"/>
    <property type="molecule type" value="Genomic_DNA"/>
</dbReference>
<dbReference type="Proteomes" id="UP000014127">
    <property type="component" value="Unassembled WGS sequence"/>
</dbReference>
<gene>
    <name evidence="2" type="ORF">OMK_00342</name>
    <name evidence="1" type="ORF">OMK_02505</name>
</gene>
<dbReference type="PATRIC" id="fig|1139219.3.peg.2450"/>
<accession>S0KG27</accession>
<dbReference type="HOGENOM" id="CLU_2769355_0_0_9"/>
<proteinExistence type="predicted"/>
<sequence length="69" mass="8049">MYSRQLWGAQVRSKILNYVRENGETTRKEIILHCGKEASGQLNKLVQQGGLVRVEKGVYRWQEIKVEVF</sequence>
<evidence type="ECO:0000313" key="1">
    <source>
        <dbReference type="EMBL" id="EOT38237.1"/>
    </source>
</evidence>
<organism evidence="2 3">
    <name type="scientific">Enterococcus dispar ATCC 51266</name>
    <dbReference type="NCBI Taxonomy" id="1139219"/>
    <lineage>
        <taxon>Bacteria</taxon>
        <taxon>Bacillati</taxon>
        <taxon>Bacillota</taxon>
        <taxon>Bacilli</taxon>
        <taxon>Lactobacillales</taxon>
        <taxon>Enterococcaceae</taxon>
        <taxon>Enterococcus</taxon>
    </lineage>
</organism>
<protein>
    <recommendedName>
        <fullName evidence="4">Transcriptional regulator</fullName>
    </recommendedName>
</protein>
<comment type="caution">
    <text evidence="2">The sequence shown here is derived from an EMBL/GenBank/DDBJ whole genome shotgun (WGS) entry which is preliminary data.</text>
</comment>
<keyword evidence="3" id="KW-1185">Reference proteome</keyword>